<protein>
    <submittedName>
        <fullName evidence="1">11242_t:CDS:1</fullName>
    </submittedName>
</protein>
<keyword evidence="2" id="KW-1185">Reference proteome</keyword>
<dbReference type="OrthoDB" id="2366186at2759"/>
<proteinExistence type="predicted"/>
<dbReference type="Proteomes" id="UP000789739">
    <property type="component" value="Unassembled WGS sequence"/>
</dbReference>
<comment type="caution">
    <text evidence="1">The sequence shown here is derived from an EMBL/GenBank/DDBJ whole genome shotgun (WGS) entry which is preliminary data.</text>
</comment>
<sequence>MSPKLHTDIMVNILEQLDNEYGTLHSCLFLDRQICRIAVQVLWRRPFELLRDKAWIAYPHLISVYLSCLSDSDKITLAAHKIFPFISIAPLFDYPSYLEDLDDSFVYYAISVWFQNTAGFNYQDTVQVTWLSLMRTFAQRCTHLRRLHLELSLYHPSAMAADILSLISQHQRSLNSFTVEFTICDPESMKNNARLIANVISVQKTGLKEFEVWQGDVDIDKIIAALETQLHSLVKISFGFCSFNTYPLLSWVGHFAYMKELMFDRCFNVRDGDFEILEAFMTKVVHHQRITFLTNDKQHASETDVYERKR</sequence>
<accession>A0A9N9C3C3</accession>
<organism evidence="1 2">
    <name type="scientific">Paraglomus brasilianum</name>
    <dbReference type="NCBI Taxonomy" id="144538"/>
    <lineage>
        <taxon>Eukaryota</taxon>
        <taxon>Fungi</taxon>
        <taxon>Fungi incertae sedis</taxon>
        <taxon>Mucoromycota</taxon>
        <taxon>Glomeromycotina</taxon>
        <taxon>Glomeromycetes</taxon>
        <taxon>Paraglomerales</taxon>
        <taxon>Paraglomeraceae</taxon>
        <taxon>Paraglomus</taxon>
    </lineage>
</organism>
<dbReference type="SUPFAM" id="SSF52047">
    <property type="entry name" value="RNI-like"/>
    <property type="match status" value="1"/>
</dbReference>
<dbReference type="AlphaFoldDB" id="A0A9N9C3C3"/>
<evidence type="ECO:0000313" key="2">
    <source>
        <dbReference type="Proteomes" id="UP000789739"/>
    </source>
</evidence>
<name>A0A9N9C3C3_9GLOM</name>
<evidence type="ECO:0000313" key="1">
    <source>
        <dbReference type="EMBL" id="CAG8585458.1"/>
    </source>
</evidence>
<reference evidence="1" key="1">
    <citation type="submission" date="2021-06" db="EMBL/GenBank/DDBJ databases">
        <authorList>
            <person name="Kallberg Y."/>
            <person name="Tangrot J."/>
            <person name="Rosling A."/>
        </authorList>
    </citation>
    <scope>NUCLEOTIDE SEQUENCE</scope>
    <source>
        <strain evidence="1">BR232B</strain>
    </source>
</reference>
<dbReference type="EMBL" id="CAJVPI010000964">
    <property type="protein sequence ID" value="CAG8585458.1"/>
    <property type="molecule type" value="Genomic_DNA"/>
</dbReference>
<gene>
    <name evidence="1" type="ORF">PBRASI_LOCUS6844</name>
</gene>